<dbReference type="Proteomes" id="UP001057452">
    <property type="component" value="Chromosome 10"/>
</dbReference>
<organism evidence="1 2">
    <name type="scientific">Chaenocephalus aceratus</name>
    <name type="common">Blackfin icefish</name>
    <name type="synonym">Chaenichthys aceratus</name>
    <dbReference type="NCBI Taxonomy" id="36190"/>
    <lineage>
        <taxon>Eukaryota</taxon>
        <taxon>Metazoa</taxon>
        <taxon>Chordata</taxon>
        <taxon>Craniata</taxon>
        <taxon>Vertebrata</taxon>
        <taxon>Euteleostomi</taxon>
        <taxon>Actinopterygii</taxon>
        <taxon>Neopterygii</taxon>
        <taxon>Teleostei</taxon>
        <taxon>Neoteleostei</taxon>
        <taxon>Acanthomorphata</taxon>
        <taxon>Eupercaria</taxon>
        <taxon>Perciformes</taxon>
        <taxon>Notothenioidei</taxon>
        <taxon>Channichthyidae</taxon>
        <taxon>Chaenocephalus</taxon>
    </lineage>
</organism>
<dbReference type="EMBL" id="CM043794">
    <property type="protein sequence ID" value="KAI4818905.1"/>
    <property type="molecule type" value="Genomic_DNA"/>
</dbReference>
<accession>A0ACB9WZE4</accession>
<comment type="caution">
    <text evidence="1">The sequence shown here is derived from an EMBL/GenBank/DDBJ whole genome shotgun (WGS) entry which is preliminary data.</text>
</comment>
<evidence type="ECO:0000313" key="1">
    <source>
        <dbReference type="EMBL" id="KAI4818905.1"/>
    </source>
</evidence>
<evidence type="ECO:0000313" key="2">
    <source>
        <dbReference type="Proteomes" id="UP001057452"/>
    </source>
</evidence>
<keyword evidence="2" id="KW-1185">Reference proteome</keyword>
<protein>
    <submittedName>
        <fullName evidence="1">Uncharacterized protein</fullName>
    </submittedName>
</protein>
<name>A0ACB9WZE4_CHAAC</name>
<reference evidence="1" key="1">
    <citation type="submission" date="2022-05" db="EMBL/GenBank/DDBJ databases">
        <title>Chromosome-level genome of Chaenocephalus aceratus.</title>
        <authorList>
            <person name="Park H."/>
        </authorList>
    </citation>
    <scope>NUCLEOTIDE SEQUENCE</scope>
    <source>
        <strain evidence="1">KU_202001</strain>
    </source>
</reference>
<sequence length="313" mass="37316">MAAVKLLTVVLLNFFFTFVSSLYFHMGDTERKCFMEKIPDETMLMGNYRTRLFDGQRDEYLPVSQNITLSVQVKDPNDKLLLSRSRGSEGSFRVRSKEPGGYQICLQANCSQHPLPAGVLLAVHLDLRAARRTNHYAEIAAREKLMDMQLRVLESRFKVIESRFKVIESRFKVTESHFKVIESRFKVIESRFKVIESRFKVIESRFKVTESRFKVIESRFKVTESHFKSRFKVLESRFKVLESRFKVIESRFKVLESRFKVIESRFKVLESRFKLRERDFLEVTQNTNMWIFWWPVARSLYVVFIIIWHTKSW</sequence>
<proteinExistence type="predicted"/>
<gene>
    <name evidence="1" type="ORF">KUCAC02_004196</name>
</gene>